<protein>
    <submittedName>
        <fullName evidence="2">DUF2723 domain-containing protein</fullName>
    </submittedName>
</protein>
<proteinExistence type="predicted"/>
<keyword evidence="1" id="KW-0812">Transmembrane</keyword>
<feature type="transmembrane region" description="Helical" evidence="1">
    <location>
        <begin position="322"/>
        <end position="340"/>
    </location>
</feature>
<feature type="transmembrane region" description="Helical" evidence="1">
    <location>
        <begin position="267"/>
        <end position="290"/>
    </location>
</feature>
<keyword evidence="1" id="KW-0472">Membrane</keyword>
<dbReference type="AlphaFoldDB" id="A0A7C6AHY1"/>
<feature type="transmembrane region" description="Helical" evidence="1">
    <location>
        <begin position="297"/>
        <end position="316"/>
    </location>
</feature>
<accession>A0A7C6AHY1</accession>
<feature type="transmembrane region" description="Helical" evidence="1">
    <location>
        <begin position="111"/>
        <end position="129"/>
    </location>
</feature>
<reference evidence="2" key="1">
    <citation type="journal article" date="2020" name="mSystems">
        <title>Genome- and Community-Level Interaction Insights into Carbon Utilization and Element Cycling Functions of Hydrothermarchaeota in Hydrothermal Sediment.</title>
        <authorList>
            <person name="Zhou Z."/>
            <person name="Liu Y."/>
            <person name="Xu W."/>
            <person name="Pan J."/>
            <person name="Luo Z.H."/>
            <person name="Li M."/>
        </authorList>
    </citation>
    <scope>NUCLEOTIDE SEQUENCE [LARGE SCALE GENOMIC DNA]</scope>
    <source>
        <strain evidence="2">SpSt-783</strain>
    </source>
</reference>
<dbReference type="PANTHER" id="PTHR16214">
    <property type="entry name" value="TRANSMEMBRANE PROTEIN 260"/>
    <property type="match status" value="1"/>
</dbReference>
<name>A0A7C6AHY1_UNCW3</name>
<dbReference type="InterPro" id="IPR052724">
    <property type="entry name" value="GT117_domain-containing"/>
</dbReference>
<dbReference type="EMBL" id="DTHJ01000175">
    <property type="protein sequence ID" value="HHS63550.1"/>
    <property type="molecule type" value="Genomic_DNA"/>
</dbReference>
<feature type="transmembrane region" description="Helical" evidence="1">
    <location>
        <begin position="51"/>
        <end position="74"/>
    </location>
</feature>
<feature type="transmembrane region" description="Helical" evidence="1">
    <location>
        <begin position="347"/>
        <end position="364"/>
    </location>
</feature>
<keyword evidence="1" id="KW-1133">Transmembrane helix</keyword>
<feature type="transmembrane region" description="Helical" evidence="1">
    <location>
        <begin position="136"/>
        <end position="155"/>
    </location>
</feature>
<evidence type="ECO:0000256" key="1">
    <source>
        <dbReference type="SAM" id="Phobius"/>
    </source>
</evidence>
<feature type="transmembrane region" description="Helical" evidence="1">
    <location>
        <begin position="86"/>
        <end position="105"/>
    </location>
</feature>
<dbReference type="InterPro" id="IPR021280">
    <property type="entry name" value="TMEM260-like"/>
</dbReference>
<dbReference type="Pfam" id="PF11028">
    <property type="entry name" value="TMEM260-like"/>
    <property type="match status" value="1"/>
</dbReference>
<organism evidence="2">
    <name type="scientific">candidate division WOR-3 bacterium</name>
    <dbReference type="NCBI Taxonomy" id="2052148"/>
    <lineage>
        <taxon>Bacteria</taxon>
        <taxon>Bacteria division WOR-3</taxon>
    </lineage>
</organism>
<evidence type="ECO:0000313" key="2">
    <source>
        <dbReference type="EMBL" id="HHS63550.1"/>
    </source>
</evidence>
<gene>
    <name evidence="2" type="ORF">ENV70_08095</name>
</gene>
<dbReference type="PANTHER" id="PTHR16214:SF3">
    <property type="entry name" value="TRANSMEMBRANE PROTEIN 260"/>
    <property type="match status" value="1"/>
</dbReference>
<feature type="transmembrane region" description="Helical" evidence="1">
    <location>
        <begin position="161"/>
        <end position="193"/>
    </location>
</feature>
<feature type="transmembrane region" description="Helical" evidence="1">
    <location>
        <begin position="20"/>
        <end position="45"/>
    </location>
</feature>
<feature type="transmembrane region" description="Helical" evidence="1">
    <location>
        <begin position="200"/>
        <end position="219"/>
    </location>
</feature>
<sequence length="584" mass="68637">MLSGSEIKINTKISDGFKKITLRILLFSLILSVYLYSLCPTVYLIDSGELAAVSWTLGIAHPTGYPIYTLISYLFSHLPGEPIKNLNLLSTLFSISTAFLLYITAKRITENESISALITAIFSFSPIIWRISITNEVYPLTALFCTLLLFMLYSLKDSKTFYFIMFLFGLAFTNHIIIFSLVFPLFFYLIFVYKPPLKKFLIGFLFALIGISPYLYLILRTLAGAEIAWGNTCNLQRLFWHITGRQYQVWMFSLSAKEILNNAKQGLVFITTNFLYIFIISVFPGFFYLFKKDRKKFWLLLIIFILNFLYTINYAIPDIESYYIPGYIVLLLASVYGLYIFKKYIRWFVSIPLILLFALVNYPSCTLRDNTLGLDYSFAHISQLPENSLLISSYWDIYSPTIYLRKVKKIYKGLVIIDKELLRRTWYLKYLKNEYPEFYSSAEEEINDYLSELYKFEYNKPYDPHIIQNKFIKMLERFVEIKETTGVYFALPFPDYDLNSIKPDYYRVPCGLNFWVTRNIQTRPFDFSQLEIKHPAFINDPRLKFNIEAIKRMINNNINYLTRTGRINEAEMAKKWLNDFSISK</sequence>
<comment type="caution">
    <text evidence="2">The sequence shown here is derived from an EMBL/GenBank/DDBJ whole genome shotgun (WGS) entry which is preliminary data.</text>
</comment>